<keyword evidence="4" id="KW-1185">Reference proteome</keyword>
<reference evidence="3 4" key="1">
    <citation type="submission" date="2016-10" db="EMBL/GenBank/DDBJ databases">
        <authorList>
            <person name="de Groot N.N."/>
        </authorList>
    </citation>
    <scope>NUCLEOTIDE SEQUENCE [LARGE SCALE GENOMIC DNA]</scope>
    <source>
        <strain evidence="3 4">Nv1</strain>
    </source>
</reference>
<dbReference type="STRING" id="1233.SAMN05216387_101406"/>
<evidence type="ECO:0000256" key="1">
    <source>
        <dbReference type="SAM" id="SignalP"/>
    </source>
</evidence>
<dbReference type="OrthoDB" id="53191at2"/>
<dbReference type="Pfam" id="PF25115">
    <property type="entry name" value="Agd3_CE"/>
    <property type="match status" value="1"/>
</dbReference>
<evidence type="ECO:0000259" key="2">
    <source>
        <dbReference type="Pfam" id="PF25115"/>
    </source>
</evidence>
<dbReference type="EMBL" id="FOBH01000001">
    <property type="protein sequence ID" value="SEK42501.1"/>
    <property type="molecule type" value="Genomic_DNA"/>
</dbReference>
<accession>A0A1H7GWP5</accession>
<sequence length="714" mass="77803">MKKKNPSMKCSLLVSVTIWLASIVGAAPAFADNAVKLRVLLITTGEIANDMGFAYIKPVLDEMGVPYDVLNAETQDLTAAMLAASSAGAGCKAADAGCVGNYNGIILTDSDLVPNFTPAEWDVLHDYEKSFGVREAVLSGWPATYWDPNAPFGIYLDYGLVFSSSGNSYNAQWAVPATYSKQVFEYVNPASPFPVTDFAFAANPRNDGTLLRDGTKPNVVPLLKTQNGEALVSIVQYVLPPQTTPVREVMISTITNADFLLHSKVLAYEFINWATQGVFIGARFVHLATHLDDLFLADELWDPALKATNPATTYRLNSADITNAVSKQIAFRAAHPTAGTTFKLDFPFNGAGAVLDPEAATLAANLTDDLVAAVVANKANFRFMNHTFSHADMDKAPVPANAPCDYATLTTLAAIQAEITRNRTVWGLLGLPEQSQNNRMLLSGNHSGLKDRKCTADPALHPEMSDVQSDDVAFDQGGANPLFLQAAARAGVSYLASDSSQRAQNLEQYITQYDDGSQTDRIMLPRWPTNIFYNVWNPTQLVDEYNYIFHDRFVNAGQDPCQIPGAVCSPRDYAGILLAEADAAVRHMLTFNKWPHFFHQTNLAQYDASGNTLQFDWLNAVFTAYERLFKLPVKNYPHYLSGDHTADSLSAKSAIIQAVWNRTTNQVTLSANKAVPNLSVTGLSGGELYGGQFIRSINVNTTSTTISVNRALTQ</sequence>
<evidence type="ECO:0000313" key="4">
    <source>
        <dbReference type="Proteomes" id="UP000198620"/>
    </source>
</evidence>
<feature type="chain" id="PRO_5011771749" description="Agd3 deacetylase domain-containing protein" evidence="1">
    <location>
        <begin position="32"/>
        <end position="714"/>
    </location>
</feature>
<feature type="domain" description="Agd3 deacetylase" evidence="2">
    <location>
        <begin position="504"/>
        <end position="613"/>
    </location>
</feature>
<organism evidence="3 4">
    <name type="scientific">Nitrosovibrio tenuis</name>
    <dbReference type="NCBI Taxonomy" id="1233"/>
    <lineage>
        <taxon>Bacteria</taxon>
        <taxon>Pseudomonadati</taxon>
        <taxon>Pseudomonadota</taxon>
        <taxon>Betaproteobacteria</taxon>
        <taxon>Nitrosomonadales</taxon>
        <taxon>Nitrosomonadaceae</taxon>
        <taxon>Nitrosovibrio</taxon>
    </lineage>
</organism>
<protein>
    <recommendedName>
        <fullName evidence="2">Agd3 deacetylase domain-containing protein</fullName>
    </recommendedName>
</protein>
<name>A0A1H7GWP5_9PROT</name>
<dbReference type="AlphaFoldDB" id="A0A1H7GWP5"/>
<dbReference type="InterPro" id="IPR056826">
    <property type="entry name" value="Agd3_CE"/>
</dbReference>
<feature type="signal peptide" evidence="1">
    <location>
        <begin position="1"/>
        <end position="31"/>
    </location>
</feature>
<keyword evidence="1" id="KW-0732">Signal</keyword>
<proteinExistence type="predicted"/>
<dbReference type="Proteomes" id="UP000198620">
    <property type="component" value="Unassembled WGS sequence"/>
</dbReference>
<evidence type="ECO:0000313" key="3">
    <source>
        <dbReference type="EMBL" id="SEK42501.1"/>
    </source>
</evidence>
<gene>
    <name evidence="3" type="ORF">SAMN05216387_101406</name>
</gene>
<dbReference type="RefSeq" id="WP_090826531.1">
    <property type="nucleotide sequence ID" value="NZ_FOBH01000001.1"/>
</dbReference>